<dbReference type="Proteomes" id="UP000005147">
    <property type="component" value="Unassembled WGS sequence"/>
</dbReference>
<accession>K1LUG3</accession>
<dbReference type="Pfam" id="PF05389">
    <property type="entry name" value="MecA"/>
    <property type="match status" value="1"/>
</dbReference>
<dbReference type="AlphaFoldDB" id="K1LUG3"/>
<sequence length="223" mass="25962">MEMEHINENLIKVMIDAADLQERGIDFLDLIGDQASIEQFFYSILEEVDIDQEFQGSDAVTFQVMPNQDGLELYISRSNFDDMGDFLPEEFKQQRALMHQKRHTSKDDAQEKLIEAAKEEIEAELTNEHQLDQSLFLFKELDDFIDLARILPDPLIKADLYAADPYYVLYLEDAGYSDSETLNHLYFTLVEYSEVARIRPEVLKEYGQLIRSEDALAYFGMNF</sequence>
<evidence type="ECO:0000313" key="2">
    <source>
        <dbReference type="EMBL" id="EKB53663.1"/>
    </source>
</evidence>
<name>K1LUG3_9LACT</name>
<proteinExistence type="inferred from homology"/>
<comment type="caution">
    <text evidence="2">The sequence shown here is derived from an EMBL/GenBank/DDBJ whole genome shotgun (WGS) entry which is preliminary data.</text>
</comment>
<dbReference type="STRING" id="883112.HMPREF9707_01416"/>
<comment type="similarity">
    <text evidence="1">Belongs to the MecA family.</text>
</comment>
<dbReference type="PATRIC" id="fig|883112.3.peg.1412"/>
<evidence type="ECO:0000256" key="1">
    <source>
        <dbReference type="ARBA" id="ARBA00005397"/>
    </source>
</evidence>
<evidence type="ECO:0008006" key="4">
    <source>
        <dbReference type="Google" id="ProtNLM"/>
    </source>
</evidence>
<dbReference type="eggNOG" id="COG4862">
    <property type="taxonomic scope" value="Bacteria"/>
</dbReference>
<dbReference type="PANTHER" id="PTHR39161:SF1">
    <property type="entry name" value="ADAPTER PROTEIN MECA 1"/>
    <property type="match status" value="1"/>
</dbReference>
<dbReference type="Gene3D" id="3.30.70.1950">
    <property type="match status" value="1"/>
</dbReference>
<protein>
    <recommendedName>
        <fullName evidence="4">Adapter protein MecA</fullName>
    </recommendedName>
</protein>
<dbReference type="HOGENOM" id="CLU_071496_2_0_9"/>
<gene>
    <name evidence="2" type="ORF">HMPREF9707_01416</name>
</gene>
<reference evidence="2 3" key="1">
    <citation type="submission" date="2012-07" db="EMBL/GenBank/DDBJ databases">
        <title>The Genome Sequence of Facklamia ignava CCUG 37419.</title>
        <authorList>
            <consortium name="The Broad Institute Genome Sequencing Platform"/>
            <person name="Earl A."/>
            <person name="Ward D."/>
            <person name="Feldgarden M."/>
            <person name="Gevers D."/>
            <person name="Huys G."/>
            <person name="Walker B."/>
            <person name="Young S.K."/>
            <person name="Zeng Q."/>
            <person name="Gargeya S."/>
            <person name="Fitzgerald M."/>
            <person name="Haas B."/>
            <person name="Abouelleil A."/>
            <person name="Alvarado L."/>
            <person name="Arachchi H.M."/>
            <person name="Berlin A.M."/>
            <person name="Chapman S.B."/>
            <person name="Goldberg J."/>
            <person name="Griggs A."/>
            <person name="Gujja S."/>
            <person name="Hansen M."/>
            <person name="Howarth C."/>
            <person name="Imamovic A."/>
            <person name="Larimer J."/>
            <person name="McCowen C."/>
            <person name="Montmayeur A."/>
            <person name="Murphy C."/>
            <person name="Neiman D."/>
            <person name="Pearson M."/>
            <person name="Priest M."/>
            <person name="Roberts A."/>
            <person name="Saif S."/>
            <person name="Shea T."/>
            <person name="Sisk P."/>
            <person name="Sykes S."/>
            <person name="Wortman J."/>
            <person name="Nusbaum C."/>
            <person name="Birren B."/>
        </authorList>
    </citation>
    <scope>NUCLEOTIDE SEQUENCE [LARGE SCALE GENOMIC DNA]</scope>
    <source>
        <strain evidence="2 3">CCUG 37419</strain>
    </source>
</reference>
<keyword evidence="3" id="KW-1185">Reference proteome</keyword>
<organism evidence="2 3">
    <name type="scientific">Falseniella ignava CCUG 37419</name>
    <dbReference type="NCBI Taxonomy" id="883112"/>
    <lineage>
        <taxon>Bacteria</taxon>
        <taxon>Bacillati</taxon>
        <taxon>Bacillota</taxon>
        <taxon>Bacilli</taxon>
        <taxon>Lactobacillales</taxon>
        <taxon>Aerococcaceae</taxon>
        <taxon>Falseniella</taxon>
    </lineage>
</organism>
<dbReference type="PIRSF" id="PIRSF029008">
    <property type="entry name" value="MecA"/>
    <property type="match status" value="1"/>
</dbReference>
<evidence type="ECO:0000313" key="3">
    <source>
        <dbReference type="Proteomes" id="UP000005147"/>
    </source>
</evidence>
<dbReference type="PANTHER" id="PTHR39161">
    <property type="entry name" value="ADAPTER PROTEIN MECA"/>
    <property type="match status" value="1"/>
</dbReference>
<dbReference type="RefSeq" id="WP_006702051.1">
    <property type="nucleotide sequence ID" value="NZ_JH932301.1"/>
</dbReference>
<dbReference type="InterPro" id="IPR038471">
    <property type="entry name" value="MecA_C_sf"/>
</dbReference>
<dbReference type="InterPro" id="IPR008681">
    <property type="entry name" value="Neg-reg_MecA"/>
</dbReference>
<dbReference type="EMBL" id="AGZE01000037">
    <property type="protein sequence ID" value="EKB53663.1"/>
    <property type="molecule type" value="Genomic_DNA"/>
</dbReference>